<organism evidence="1 2">
    <name type="scientific">Panagrolaimus sp. PS1159</name>
    <dbReference type="NCBI Taxonomy" id="55785"/>
    <lineage>
        <taxon>Eukaryota</taxon>
        <taxon>Metazoa</taxon>
        <taxon>Ecdysozoa</taxon>
        <taxon>Nematoda</taxon>
        <taxon>Chromadorea</taxon>
        <taxon>Rhabditida</taxon>
        <taxon>Tylenchina</taxon>
        <taxon>Panagrolaimomorpha</taxon>
        <taxon>Panagrolaimoidea</taxon>
        <taxon>Panagrolaimidae</taxon>
        <taxon>Panagrolaimus</taxon>
    </lineage>
</organism>
<evidence type="ECO:0000313" key="2">
    <source>
        <dbReference type="WBParaSite" id="PS1159_v2.g3107.t1"/>
    </source>
</evidence>
<dbReference type="WBParaSite" id="PS1159_v2.g3107.t1">
    <property type="protein sequence ID" value="PS1159_v2.g3107.t1"/>
    <property type="gene ID" value="PS1159_v2.g3107"/>
</dbReference>
<evidence type="ECO:0000313" key="1">
    <source>
        <dbReference type="Proteomes" id="UP000887580"/>
    </source>
</evidence>
<proteinExistence type="predicted"/>
<accession>A0AC35GA25</accession>
<sequence length="263" mass="30013">MQTVFYLEAEQECRTKYGGHLPSVHNAFDNMYLTQHAREIFSNDNRSNFWFGLNDITSSGKWSWMDNTTLDFMDWDKGQPQNISGANCGVINMIEGKWMADDCYKTYRFVCLMEATKPTTVMPSTTTTTQKPKICPETWTYFDETGFCYIVLKNETWPNSGERCKNEKAELASIHLLTEASFVANLSYSIADGTYDVWIGLFTNDSGAYWQWTDGTPFDLPNWSPGQPDGHGIENCGTIRKTGKLNNWVCSKMTKFVCKKLPS</sequence>
<name>A0AC35GA25_9BILA</name>
<reference evidence="2" key="1">
    <citation type="submission" date="2022-11" db="UniProtKB">
        <authorList>
            <consortium name="WormBaseParasite"/>
        </authorList>
    </citation>
    <scope>IDENTIFICATION</scope>
</reference>
<dbReference type="Proteomes" id="UP000887580">
    <property type="component" value="Unplaced"/>
</dbReference>
<protein>
    <submittedName>
        <fullName evidence="2">C-type lectin domain-containing protein</fullName>
    </submittedName>
</protein>